<name>A0A1A9LDY6_9FLAO</name>
<protein>
    <recommendedName>
        <fullName evidence="1">YdhG-like domain-containing protein</fullName>
    </recommendedName>
</protein>
<comment type="caution">
    <text evidence="2">The sequence shown here is derived from an EMBL/GenBank/DDBJ whole genome shotgun (WGS) entry which is preliminary data.</text>
</comment>
<dbReference type="OrthoDB" id="214150at2"/>
<keyword evidence="3" id="KW-1185">Reference proteome</keyword>
<dbReference type="STRING" id="1385699.A7A78_14550"/>
<evidence type="ECO:0000313" key="2">
    <source>
        <dbReference type="EMBL" id="OAD90595.1"/>
    </source>
</evidence>
<dbReference type="EMBL" id="LXIE01000036">
    <property type="protein sequence ID" value="OAD90595.1"/>
    <property type="molecule type" value="Genomic_DNA"/>
</dbReference>
<reference evidence="2 3" key="1">
    <citation type="submission" date="2016-05" db="EMBL/GenBank/DDBJ databases">
        <title>Genome sequencing of Vitellibacter soesokkakensis RSSK-12.</title>
        <authorList>
            <person name="Thevarajoo S."/>
            <person name="Selvaratnam C."/>
            <person name="Goh K.M."/>
            <person name="Chan K.-G."/>
            <person name="Chong C.S."/>
        </authorList>
    </citation>
    <scope>NUCLEOTIDE SEQUENCE [LARGE SCALE GENOMIC DNA]</scope>
    <source>
        <strain evidence="2 3">RSSK-12</strain>
    </source>
</reference>
<dbReference type="Gene3D" id="3.90.1150.200">
    <property type="match status" value="1"/>
</dbReference>
<dbReference type="AlphaFoldDB" id="A0A1A9LDY6"/>
<proteinExistence type="predicted"/>
<evidence type="ECO:0000313" key="3">
    <source>
        <dbReference type="Proteomes" id="UP000077552"/>
    </source>
</evidence>
<dbReference type="PIRSF" id="PIRSF021308">
    <property type="entry name" value="UCP021308"/>
    <property type="match status" value="1"/>
</dbReference>
<dbReference type="Proteomes" id="UP000077552">
    <property type="component" value="Unassembled WGS sequence"/>
</dbReference>
<dbReference type="SUPFAM" id="SSF159888">
    <property type="entry name" value="YdhG-like"/>
    <property type="match status" value="1"/>
</dbReference>
<dbReference type="Pfam" id="PF08818">
    <property type="entry name" value="DUF1801"/>
    <property type="match status" value="1"/>
</dbReference>
<gene>
    <name evidence="2" type="ORF">A7A78_14550</name>
</gene>
<evidence type="ECO:0000259" key="1">
    <source>
        <dbReference type="Pfam" id="PF08818"/>
    </source>
</evidence>
<dbReference type="InterPro" id="IPR016786">
    <property type="entry name" value="YdeI_bac"/>
</dbReference>
<feature type="domain" description="YdhG-like" evidence="1">
    <location>
        <begin position="17"/>
        <end position="113"/>
    </location>
</feature>
<sequence length="198" mass="22860">MTDSQKIDAFIAKQTKWKGKLQQLRAVFQKTELKEEVKWGKPTYTLDGKLVAAMADFKNHMALWFHQGVFLKDKHKKLINAQEGVTKALRQWRFEEEDEIDSALVLEYINEAIANSKAGKELKKSPKKPVEIPSLLKEALKDDKQLSETFSALSPSCQREYAEYIAEAKQEKTKLSRLEKCIPMIKDKKGLHDKYKNC</sequence>
<dbReference type="Pfam" id="PF13376">
    <property type="entry name" value="OmdA"/>
    <property type="match status" value="1"/>
</dbReference>
<accession>A0A1A9LDY6</accession>
<dbReference type="RefSeq" id="WP_068762655.1">
    <property type="nucleotide sequence ID" value="NZ_LXIE01000036.1"/>
</dbReference>
<organism evidence="2 3">
    <name type="scientific">Aequorivita soesokkakensis</name>
    <dbReference type="NCBI Taxonomy" id="1385699"/>
    <lineage>
        <taxon>Bacteria</taxon>
        <taxon>Pseudomonadati</taxon>
        <taxon>Bacteroidota</taxon>
        <taxon>Flavobacteriia</taxon>
        <taxon>Flavobacteriales</taxon>
        <taxon>Flavobacteriaceae</taxon>
        <taxon>Aequorivita</taxon>
    </lineage>
</organism>
<dbReference type="InterPro" id="IPR014922">
    <property type="entry name" value="YdhG-like"/>
</dbReference>